<dbReference type="InterPro" id="IPR036249">
    <property type="entry name" value="Thioredoxin-like_sf"/>
</dbReference>
<dbReference type="PROSITE" id="PS00194">
    <property type="entry name" value="THIOREDOXIN_1"/>
    <property type="match status" value="1"/>
</dbReference>
<name>A0ABR9AZM7_9BACL</name>
<dbReference type="CDD" id="cd02966">
    <property type="entry name" value="TlpA_like_family"/>
    <property type="match status" value="1"/>
</dbReference>
<evidence type="ECO:0000313" key="3">
    <source>
        <dbReference type="EMBL" id="MBD8499603.1"/>
    </source>
</evidence>
<evidence type="ECO:0000313" key="4">
    <source>
        <dbReference type="Proteomes" id="UP000634529"/>
    </source>
</evidence>
<evidence type="ECO:0000256" key="1">
    <source>
        <dbReference type="ARBA" id="ARBA00023157"/>
    </source>
</evidence>
<dbReference type="InterPro" id="IPR000866">
    <property type="entry name" value="AhpC/TSA"/>
</dbReference>
<dbReference type="Gene3D" id="3.40.30.10">
    <property type="entry name" value="Glutaredoxin"/>
    <property type="match status" value="1"/>
</dbReference>
<feature type="domain" description="Thioredoxin" evidence="2">
    <location>
        <begin position="52"/>
        <end position="192"/>
    </location>
</feature>
<organism evidence="3 4">
    <name type="scientific">Paenibacillus arenosi</name>
    <dbReference type="NCBI Taxonomy" id="2774142"/>
    <lineage>
        <taxon>Bacteria</taxon>
        <taxon>Bacillati</taxon>
        <taxon>Bacillota</taxon>
        <taxon>Bacilli</taxon>
        <taxon>Bacillales</taxon>
        <taxon>Paenibacillaceae</taxon>
        <taxon>Paenibacillus</taxon>
    </lineage>
</organism>
<keyword evidence="1" id="KW-1015">Disulfide bond</keyword>
<comment type="caution">
    <text evidence="3">The sequence shown here is derived from an EMBL/GenBank/DDBJ whole genome shotgun (WGS) entry which is preliminary data.</text>
</comment>
<dbReference type="InterPro" id="IPR050553">
    <property type="entry name" value="Thioredoxin_ResA/DsbE_sf"/>
</dbReference>
<dbReference type="InterPro" id="IPR017937">
    <property type="entry name" value="Thioredoxin_CS"/>
</dbReference>
<dbReference type="Proteomes" id="UP000634529">
    <property type="component" value="Unassembled WGS sequence"/>
</dbReference>
<keyword evidence="4" id="KW-1185">Reference proteome</keyword>
<accession>A0ABR9AZM7</accession>
<dbReference type="PROSITE" id="PS51352">
    <property type="entry name" value="THIOREDOXIN_2"/>
    <property type="match status" value="1"/>
</dbReference>
<gene>
    <name evidence="3" type="ORF">IFO66_15005</name>
</gene>
<sequence>MKKNIFIIAILFGLVSWGIYDTIKKNNMKQESLANTEQAKNKVDESSLEVGINQGNLAPDFELKTLEGESIKLSDYRGKKVILNMWATWCPPCKVEMPDMQKIYEKYKDENVTILAVNMTQTEKNVDSIPTFLDEMGITFPVVLDPKSEIAFIYQSYMLPTSYVIDSNGIVQQKITGPMHYEMMEKMITEIN</sequence>
<dbReference type="Pfam" id="PF00578">
    <property type="entry name" value="AhpC-TSA"/>
    <property type="match status" value="1"/>
</dbReference>
<proteinExistence type="predicted"/>
<dbReference type="PANTHER" id="PTHR42852">
    <property type="entry name" value="THIOL:DISULFIDE INTERCHANGE PROTEIN DSBE"/>
    <property type="match status" value="1"/>
</dbReference>
<dbReference type="SUPFAM" id="SSF52833">
    <property type="entry name" value="Thioredoxin-like"/>
    <property type="match status" value="1"/>
</dbReference>
<reference evidence="3 4" key="1">
    <citation type="submission" date="2020-09" db="EMBL/GenBank/DDBJ databases">
        <title>Paenibacillus sp. CAU 1523 isolated from sand of Haeundae Beach.</title>
        <authorList>
            <person name="Kim W."/>
        </authorList>
    </citation>
    <scope>NUCLEOTIDE SEQUENCE [LARGE SCALE GENOMIC DNA]</scope>
    <source>
        <strain evidence="3 4">CAU 1523</strain>
    </source>
</reference>
<protein>
    <submittedName>
        <fullName evidence="3">TlpA family protein disulfide reductase</fullName>
    </submittedName>
</protein>
<dbReference type="EMBL" id="JACYTN010000013">
    <property type="protein sequence ID" value="MBD8499603.1"/>
    <property type="molecule type" value="Genomic_DNA"/>
</dbReference>
<dbReference type="PANTHER" id="PTHR42852:SF1">
    <property type="entry name" value="THIOREDOXIN-LIKE PROTEIN YNEN"/>
    <property type="match status" value="1"/>
</dbReference>
<dbReference type="InterPro" id="IPR013766">
    <property type="entry name" value="Thioredoxin_domain"/>
</dbReference>
<evidence type="ECO:0000259" key="2">
    <source>
        <dbReference type="PROSITE" id="PS51352"/>
    </source>
</evidence>